<dbReference type="Proteomes" id="UP000759537">
    <property type="component" value="Unassembled WGS sequence"/>
</dbReference>
<proteinExistence type="predicted"/>
<reference evidence="2" key="2">
    <citation type="journal article" date="2020" name="Nat. Commun.">
        <title>Large-scale genome sequencing of mycorrhizal fungi provides insights into the early evolution of symbiotic traits.</title>
        <authorList>
            <person name="Miyauchi S."/>
            <person name="Kiss E."/>
            <person name="Kuo A."/>
            <person name="Drula E."/>
            <person name="Kohler A."/>
            <person name="Sanchez-Garcia M."/>
            <person name="Morin E."/>
            <person name="Andreopoulos B."/>
            <person name="Barry K.W."/>
            <person name="Bonito G."/>
            <person name="Buee M."/>
            <person name="Carver A."/>
            <person name="Chen C."/>
            <person name="Cichocki N."/>
            <person name="Clum A."/>
            <person name="Culley D."/>
            <person name="Crous P.W."/>
            <person name="Fauchery L."/>
            <person name="Girlanda M."/>
            <person name="Hayes R.D."/>
            <person name="Keri Z."/>
            <person name="LaButti K."/>
            <person name="Lipzen A."/>
            <person name="Lombard V."/>
            <person name="Magnuson J."/>
            <person name="Maillard F."/>
            <person name="Murat C."/>
            <person name="Nolan M."/>
            <person name="Ohm R.A."/>
            <person name="Pangilinan J."/>
            <person name="Pereira M.F."/>
            <person name="Perotto S."/>
            <person name="Peter M."/>
            <person name="Pfister S."/>
            <person name="Riley R."/>
            <person name="Sitrit Y."/>
            <person name="Stielow J.B."/>
            <person name="Szollosi G."/>
            <person name="Zifcakova L."/>
            <person name="Stursova M."/>
            <person name="Spatafora J.W."/>
            <person name="Tedersoo L."/>
            <person name="Vaario L.M."/>
            <person name="Yamada A."/>
            <person name="Yan M."/>
            <person name="Wang P."/>
            <person name="Xu J."/>
            <person name="Bruns T."/>
            <person name="Baldrian P."/>
            <person name="Vilgalys R."/>
            <person name="Dunand C."/>
            <person name="Henrissat B."/>
            <person name="Grigoriev I.V."/>
            <person name="Hibbett D."/>
            <person name="Nagy L.G."/>
            <person name="Martin F.M."/>
        </authorList>
    </citation>
    <scope>NUCLEOTIDE SEQUENCE</scope>
    <source>
        <strain evidence="2">Prilba</strain>
    </source>
</reference>
<dbReference type="EMBL" id="WHVB01000001">
    <property type="protein sequence ID" value="KAF8487387.1"/>
    <property type="molecule type" value="Genomic_DNA"/>
</dbReference>
<dbReference type="AlphaFoldDB" id="A0A9P5TF35"/>
<sequence length="261" mass="29672">MRATRTVPPDKQKVDTIGECWPIFNELTYFIKNSRPLKLIWDDVREYKLHTSIHESPCLECLELESEFQSLDGMRTQTDSPNLKIEIQPTIMTVMQSAEDFWSRPCNKFSLTIQPGGGLRSCNSPDTARDYENNKASEDSEDAGVQGMAVLVDRVKQATAARYARPWGTRGGHEDPAALSPARVQLGAVQFMHPERARVNVRVFSQVECRRASPPHALRKSRRVGQGLHLRNQGALEEDFVEFWYVGGWLCCWLDCPEDCE</sequence>
<feature type="region of interest" description="Disordered" evidence="1">
    <location>
        <begin position="120"/>
        <end position="143"/>
    </location>
</feature>
<accession>A0A9P5TF35</accession>
<organism evidence="2 3">
    <name type="scientific">Russula ochroleuca</name>
    <dbReference type="NCBI Taxonomy" id="152965"/>
    <lineage>
        <taxon>Eukaryota</taxon>
        <taxon>Fungi</taxon>
        <taxon>Dikarya</taxon>
        <taxon>Basidiomycota</taxon>
        <taxon>Agaricomycotina</taxon>
        <taxon>Agaricomycetes</taxon>
        <taxon>Russulales</taxon>
        <taxon>Russulaceae</taxon>
        <taxon>Russula</taxon>
    </lineage>
</organism>
<gene>
    <name evidence="2" type="ORF">DFH94DRAFT_797993</name>
</gene>
<evidence type="ECO:0000313" key="3">
    <source>
        <dbReference type="Proteomes" id="UP000759537"/>
    </source>
</evidence>
<reference evidence="2" key="1">
    <citation type="submission" date="2019-10" db="EMBL/GenBank/DDBJ databases">
        <authorList>
            <consortium name="DOE Joint Genome Institute"/>
            <person name="Kuo A."/>
            <person name="Miyauchi S."/>
            <person name="Kiss E."/>
            <person name="Drula E."/>
            <person name="Kohler A."/>
            <person name="Sanchez-Garcia M."/>
            <person name="Andreopoulos B."/>
            <person name="Barry K.W."/>
            <person name="Bonito G."/>
            <person name="Buee M."/>
            <person name="Carver A."/>
            <person name="Chen C."/>
            <person name="Cichocki N."/>
            <person name="Clum A."/>
            <person name="Culley D."/>
            <person name="Crous P.W."/>
            <person name="Fauchery L."/>
            <person name="Girlanda M."/>
            <person name="Hayes R."/>
            <person name="Keri Z."/>
            <person name="LaButti K."/>
            <person name="Lipzen A."/>
            <person name="Lombard V."/>
            <person name="Magnuson J."/>
            <person name="Maillard F."/>
            <person name="Morin E."/>
            <person name="Murat C."/>
            <person name="Nolan M."/>
            <person name="Ohm R."/>
            <person name="Pangilinan J."/>
            <person name="Pereira M."/>
            <person name="Perotto S."/>
            <person name="Peter M."/>
            <person name="Riley R."/>
            <person name="Sitrit Y."/>
            <person name="Stielow B."/>
            <person name="Szollosi G."/>
            <person name="Zifcakova L."/>
            <person name="Stursova M."/>
            <person name="Spatafora J.W."/>
            <person name="Tedersoo L."/>
            <person name="Vaario L.-M."/>
            <person name="Yamada A."/>
            <person name="Yan M."/>
            <person name="Wang P."/>
            <person name="Xu J."/>
            <person name="Bruns T."/>
            <person name="Baldrian P."/>
            <person name="Vilgalys R."/>
            <person name="Henrissat B."/>
            <person name="Grigoriev I.V."/>
            <person name="Hibbett D."/>
            <person name="Nagy L.G."/>
            <person name="Martin F.M."/>
        </authorList>
    </citation>
    <scope>NUCLEOTIDE SEQUENCE</scope>
    <source>
        <strain evidence="2">Prilba</strain>
    </source>
</reference>
<keyword evidence="3" id="KW-1185">Reference proteome</keyword>
<protein>
    <submittedName>
        <fullName evidence="2">Uncharacterized protein</fullName>
    </submittedName>
</protein>
<name>A0A9P5TF35_9AGAM</name>
<evidence type="ECO:0000256" key="1">
    <source>
        <dbReference type="SAM" id="MobiDB-lite"/>
    </source>
</evidence>
<feature type="compositionally biased region" description="Basic and acidic residues" evidence="1">
    <location>
        <begin position="127"/>
        <end position="138"/>
    </location>
</feature>
<evidence type="ECO:0000313" key="2">
    <source>
        <dbReference type="EMBL" id="KAF8487387.1"/>
    </source>
</evidence>
<comment type="caution">
    <text evidence="2">The sequence shown here is derived from an EMBL/GenBank/DDBJ whole genome shotgun (WGS) entry which is preliminary data.</text>
</comment>